<evidence type="ECO:0000313" key="10">
    <source>
        <dbReference type="Proteomes" id="UP000324800"/>
    </source>
</evidence>
<evidence type="ECO:0000256" key="4">
    <source>
        <dbReference type="ARBA" id="ARBA00022824"/>
    </source>
</evidence>
<comment type="similarity">
    <text evidence="2 8">Belongs to the calreticulin family.</text>
</comment>
<proteinExistence type="inferred from homology"/>
<evidence type="ECO:0000256" key="8">
    <source>
        <dbReference type="RuleBase" id="RU362126"/>
    </source>
</evidence>
<dbReference type="GO" id="GO:0036503">
    <property type="term" value="P:ERAD pathway"/>
    <property type="evidence" value="ECO:0007669"/>
    <property type="project" value="TreeGrafter"/>
</dbReference>
<dbReference type="Pfam" id="PF00262">
    <property type="entry name" value="Calreticulin"/>
    <property type="match status" value="1"/>
</dbReference>
<keyword evidence="5 8" id="KW-1133">Transmembrane helix</keyword>
<dbReference type="GO" id="GO:0006457">
    <property type="term" value="P:protein folding"/>
    <property type="evidence" value="ECO:0007669"/>
    <property type="project" value="InterPro"/>
</dbReference>
<evidence type="ECO:0000256" key="5">
    <source>
        <dbReference type="ARBA" id="ARBA00022989"/>
    </source>
</evidence>
<dbReference type="GO" id="GO:0051082">
    <property type="term" value="F:unfolded protein binding"/>
    <property type="evidence" value="ECO:0007669"/>
    <property type="project" value="InterPro"/>
</dbReference>
<evidence type="ECO:0000256" key="2">
    <source>
        <dbReference type="ARBA" id="ARBA00010983"/>
    </source>
</evidence>
<evidence type="ECO:0000313" key="9">
    <source>
        <dbReference type="EMBL" id="KAA6366889.1"/>
    </source>
</evidence>
<feature type="transmembrane region" description="Helical" evidence="8">
    <location>
        <begin position="302"/>
        <end position="324"/>
    </location>
</feature>
<dbReference type="PANTHER" id="PTHR11073:SF1">
    <property type="entry name" value="CALNEXIN 14D-RELATED"/>
    <property type="match status" value="1"/>
</dbReference>
<dbReference type="PANTHER" id="PTHR11073">
    <property type="entry name" value="CALRETICULIN AND CALNEXIN"/>
    <property type="match status" value="1"/>
</dbReference>
<protein>
    <submittedName>
        <fullName evidence="9">Putative calnexin</fullName>
    </submittedName>
</protein>
<dbReference type="EMBL" id="SNRW01018910">
    <property type="protein sequence ID" value="KAA6366889.1"/>
    <property type="molecule type" value="Genomic_DNA"/>
</dbReference>
<dbReference type="PRINTS" id="PR00626">
    <property type="entry name" value="CALRETICULIN"/>
</dbReference>
<comment type="caution">
    <text evidence="9">The sequence shown here is derived from an EMBL/GenBank/DDBJ whole genome shotgun (WGS) entry which is preliminary data.</text>
</comment>
<dbReference type="Gene3D" id="2.10.250.10">
    <property type="entry name" value="Calreticulin/calnexin, P domain"/>
    <property type="match status" value="1"/>
</dbReference>
<dbReference type="GO" id="GO:0005789">
    <property type="term" value="C:endoplasmic reticulum membrane"/>
    <property type="evidence" value="ECO:0007669"/>
    <property type="project" value="UniProtKB-SubCell"/>
</dbReference>
<sequence length="390" mass="46100">MHNQWVRHDLKKNPVQKFDGVTHLYTLVITKEDTFKILIDGIVQKEGSLQEEGMFNPPFQPPEKIPDLNEKKPKNWVDQTHIPDPDDIKPSDWDENEPFLIPDYRYTKPDKWDEDALLDIVDTNVKKPDLWDDEKDGEWIQPVIPNPYCEQYGCGKWEQPQKKNPKYKGKYPQRQIKNPEYIGPWEPSLIQNPGFYVPKDLHKLIAVKGLAFDITNGGTVILFDNILISNSTSDAEQVAEKMWRQRYILEQQEEVKRLRKEKLIGKWKYIKEQWVKLRTKPLKENLMSIIQYLADNGYDHPIISIILLIIVDFAIIMPFAYLCLKCYDAKQTDQDKKILPVLFPSKQQKEENKRWQQQHELKIKQNIKLNVYIIVISTMLWSKFDDISLI</sequence>
<dbReference type="Gene3D" id="2.60.120.200">
    <property type="match status" value="1"/>
</dbReference>
<keyword evidence="4 8" id="KW-0256">Endoplasmic reticulum</keyword>
<accession>A0A5J4U8Y0</accession>
<keyword evidence="3 8" id="KW-0812">Transmembrane</keyword>
<dbReference type="InterPro" id="IPR013320">
    <property type="entry name" value="ConA-like_dom_sf"/>
</dbReference>
<gene>
    <name evidence="9" type="ORF">EZS28_037584</name>
</gene>
<evidence type="ECO:0000256" key="3">
    <source>
        <dbReference type="ARBA" id="ARBA00022692"/>
    </source>
</evidence>
<evidence type="ECO:0000256" key="7">
    <source>
        <dbReference type="ARBA" id="ARBA00023186"/>
    </source>
</evidence>
<keyword evidence="6 8" id="KW-0472">Membrane</keyword>
<dbReference type="SUPFAM" id="SSF63887">
    <property type="entry name" value="P-domain of calnexin/calreticulin"/>
    <property type="match status" value="1"/>
</dbReference>
<dbReference type="GO" id="GO:0005509">
    <property type="term" value="F:calcium ion binding"/>
    <property type="evidence" value="ECO:0007669"/>
    <property type="project" value="InterPro"/>
</dbReference>
<comment type="subcellular location">
    <subcellularLocation>
        <location evidence="1">Endoplasmic reticulum membrane</location>
        <topology evidence="1">Single-pass membrane protein</topology>
    </subcellularLocation>
</comment>
<dbReference type="InterPro" id="IPR009033">
    <property type="entry name" value="Calreticulin/calnexin_P_dom_sf"/>
</dbReference>
<reference evidence="9 10" key="1">
    <citation type="submission" date="2019-03" db="EMBL/GenBank/DDBJ databases">
        <title>Single cell metagenomics reveals metabolic interactions within the superorganism composed of flagellate Streblomastix strix and complex community of Bacteroidetes bacteria on its surface.</title>
        <authorList>
            <person name="Treitli S.C."/>
            <person name="Kolisko M."/>
            <person name="Husnik F."/>
            <person name="Keeling P."/>
            <person name="Hampl V."/>
        </authorList>
    </citation>
    <scope>NUCLEOTIDE SEQUENCE [LARGE SCALE GENOMIC DNA]</scope>
    <source>
        <strain evidence="9">ST1C</strain>
    </source>
</reference>
<evidence type="ECO:0000256" key="1">
    <source>
        <dbReference type="ARBA" id="ARBA00004389"/>
    </source>
</evidence>
<name>A0A5J4U8Y0_9EUKA</name>
<keyword evidence="7 8" id="KW-0143">Chaperone</keyword>
<dbReference type="InterPro" id="IPR001580">
    <property type="entry name" value="Calret/calnex"/>
</dbReference>
<dbReference type="SUPFAM" id="SSF49899">
    <property type="entry name" value="Concanavalin A-like lectins/glucanases"/>
    <property type="match status" value="1"/>
</dbReference>
<evidence type="ECO:0000256" key="6">
    <source>
        <dbReference type="ARBA" id="ARBA00023136"/>
    </source>
</evidence>
<dbReference type="AlphaFoldDB" id="A0A5J4U8Y0"/>
<dbReference type="OrthoDB" id="1938156at2759"/>
<dbReference type="Proteomes" id="UP000324800">
    <property type="component" value="Unassembled WGS sequence"/>
</dbReference>
<organism evidence="9 10">
    <name type="scientific">Streblomastix strix</name>
    <dbReference type="NCBI Taxonomy" id="222440"/>
    <lineage>
        <taxon>Eukaryota</taxon>
        <taxon>Metamonada</taxon>
        <taxon>Preaxostyla</taxon>
        <taxon>Oxymonadida</taxon>
        <taxon>Streblomastigidae</taxon>
        <taxon>Streblomastix</taxon>
    </lineage>
</organism>